<dbReference type="EMBL" id="VIUW01000001">
    <property type="protein sequence ID" value="TWD17179.1"/>
    <property type="molecule type" value="Genomic_DNA"/>
</dbReference>
<keyword evidence="5" id="KW-1185">Reference proteome</keyword>
<evidence type="ECO:0000256" key="2">
    <source>
        <dbReference type="ARBA" id="ARBA00093450"/>
    </source>
</evidence>
<keyword evidence="1 3" id="KW-0547">Nucleotide-binding</keyword>
<dbReference type="AlphaFoldDB" id="A0A560WHR9"/>
<dbReference type="PANTHER" id="PTHR30476:SF0">
    <property type="entry name" value="UPF0234 PROTEIN YAJQ"/>
    <property type="match status" value="1"/>
</dbReference>
<dbReference type="Pfam" id="PF04461">
    <property type="entry name" value="YajQ"/>
    <property type="match status" value="1"/>
</dbReference>
<comment type="similarity">
    <text evidence="2 3">Belongs to the YajQ family.</text>
</comment>
<evidence type="ECO:0000313" key="4">
    <source>
        <dbReference type="EMBL" id="TWD17179.1"/>
    </source>
</evidence>
<proteinExistence type="inferred from homology"/>
<dbReference type="HAMAP" id="MF_00632">
    <property type="entry name" value="UPF0234"/>
    <property type="match status" value="1"/>
</dbReference>
<dbReference type="Gene3D" id="3.30.70.860">
    <property type="match status" value="1"/>
</dbReference>
<accession>A0A560WHR9</accession>
<dbReference type="OrthoDB" id="9801447at2"/>
<dbReference type="InterPro" id="IPR036183">
    <property type="entry name" value="YajQ-like_sf"/>
</dbReference>
<comment type="caution">
    <text evidence="4">The sequence shown here is derived from an EMBL/GenBank/DDBJ whole genome shotgun (WGS) entry which is preliminary data.</text>
</comment>
<reference evidence="4 5" key="1">
    <citation type="submission" date="2019-06" db="EMBL/GenBank/DDBJ databases">
        <title>Sequencing the genomes of 1000 actinobacteria strains.</title>
        <authorList>
            <person name="Klenk H.-P."/>
        </authorList>
    </citation>
    <scope>NUCLEOTIDE SEQUENCE [LARGE SCALE GENOMIC DNA]</scope>
    <source>
        <strain evidence="4 5">DSM 18935</strain>
    </source>
</reference>
<evidence type="ECO:0000313" key="5">
    <source>
        <dbReference type="Proteomes" id="UP000315628"/>
    </source>
</evidence>
<dbReference type="PANTHER" id="PTHR30476">
    <property type="entry name" value="UPF0234 PROTEIN YAJQ"/>
    <property type="match status" value="1"/>
</dbReference>
<sequence length="164" mass="18169">MADSSFDIVSKVDKQEVDNALNQAAKEISQRYDFKGVGASIEWSGESVVLKANTAERVLAALDVFETKLVKRGVSLKNIDFGEKEPKPSGKEYVLGGPLKEGIDQDNAKKISKIIRDEGPKGVKAQIQGDELRVTSKSRDDLQEVQRLLKSKDLDVALQFTNYR</sequence>
<dbReference type="RefSeq" id="WP_144855601.1">
    <property type="nucleotide sequence ID" value="NZ_BAAAYT010000002.1"/>
</dbReference>
<evidence type="ECO:0000256" key="1">
    <source>
        <dbReference type="ARBA" id="ARBA00022741"/>
    </source>
</evidence>
<dbReference type="CDD" id="cd11740">
    <property type="entry name" value="YajQ_like"/>
    <property type="match status" value="1"/>
</dbReference>
<dbReference type="InterPro" id="IPR007551">
    <property type="entry name" value="YajQ/Smlt4090-like"/>
</dbReference>
<dbReference type="GO" id="GO:0005829">
    <property type="term" value="C:cytosol"/>
    <property type="evidence" value="ECO:0007669"/>
    <property type="project" value="TreeGrafter"/>
</dbReference>
<comment type="function">
    <text evidence="3">Nucleotide-binding protein.</text>
</comment>
<dbReference type="SUPFAM" id="SSF89963">
    <property type="entry name" value="YajQ-like"/>
    <property type="match status" value="2"/>
</dbReference>
<dbReference type="Gene3D" id="3.30.70.990">
    <property type="entry name" value="YajQ-like, domain 2"/>
    <property type="match status" value="1"/>
</dbReference>
<gene>
    <name evidence="4" type="ORF">FB557_0741</name>
</gene>
<dbReference type="GO" id="GO:0000166">
    <property type="term" value="F:nucleotide binding"/>
    <property type="evidence" value="ECO:0007669"/>
    <property type="project" value="UniProtKB-UniRule"/>
</dbReference>
<evidence type="ECO:0000256" key="3">
    <source>
        <dbReference type="HAMAP-Rule" id="MF_00632"/>
    </source>
</evidence>
<name>A0A560WHR9_9MICO</name>
<organism evidence="4 5">
    <name type="scientific">Marihabitans asiaticum</name>
    <dbReference type="NCBI Taxonomy" id="415218"/>
    <lineage>
        <taxon>Bacteria</taxon>
        <taxon>Bacillati</taxon>
        <taxon>Actinomycetota</taxon>
        <taxon>Actinomycetes</taxon>
        <taxon>Micrococcales</taxon>
        <taxon>Intrasporangiaceae</taxon>
        <taxon>Marihabitans</taxon>
    </lineage>
</organism>
<dbReference type="InterPro" id="IPR035571">
    <property type="entry name" value="UPF0234-like_C"/>
</dbReference>
<dbReference type="Proteomes" id="UP000315628">
    <property type="component" value="Unassembled WGS sequence"/>
</dbReference>
<protein>
    <recommendedName>
        <fullName evidence="3">Nucleotide-binding protein FB557_0741</fullName>
    </recommendedName>
</protein>
<dbReference type="FunFam" id="3.30.70.860:FF:000004">
    <property type="entry name" value="UPF0234 protein AWC22_11905"/>
    <property type="match status" value="1"/>
</dbReference>
<dbReference type="InterPro" id="IPR035570">
    <property type="entry name" value="UPF0234_N"/>
</dbReference>
<dbReference type="NCBIfam" id="NF003819">
    <property type="entry name" value="PRK05412.1"/>
    <property type="match status" value="1"/>
</dbReference>